<dbReference type="SMART" id="SM00448">
    <property type="entry name" value="REC"/>
    <property type="match status" value="1"/>
</dbReference>
<dbReference type="PROSITE" id="PS50110">
    <property type="entry name" value="RESPONSE_REGULATORY"/>
    <property type="match status" value="1"/>
</dbReference>
<dbReference type="Gene3D" id="2.40.50.1020">
    <property type="entry name" value="LytTr DNA-binding domain"/>
    <property type="match status" value="1"/>
</dbReference>
<dbReference type="Gene3D" id="3.40.50.2300">
    <property type="match status" value="1"/>
</dbReference>
<dbReference type="SMART" id="SM00850">
    <property type="entry name" value="LytTR"/>
    <property type="match status" value="1"/>
</dbReference>
<comment type="caution">
    <text evidence="4">The sequence shown here is derived from an EMBL/GenBank/DDBJ whole genome shotgun (WGS) entry which is preliminary data.</text>
</comment>
<dbReference type="GO" id="GO:0003677">
    <property type="term" value="F:DNA binding"/>
    <property type="evidence" value="ECO:0007669"/>
    <property type="project" value="InterPro"/>
</dbReference>
<evidence type="ECO:0000313" key="5">
    <source>
        <dbReference type="Proteomes" id="UP000028980"/>
    </source>
</evidence>
<dbReference type="Pfam" id="PF04397">
    <property type="entry name" value="LytTR"/>
    <property type="match status" value="1"/>
</dbReference>
<evidence type="ECO:0000313" key="4">
    <source>
        <dbReference type="EMBL" id="GAK74483.1"/>
    </source>
</evidence>
<dbReference type="GO" id="GO:0000156">
    <property type="term" value="F:phosphorelay response regulator activity"/>
    <property type="evidence" value="ECO:0007669"/>
    <property type="project" value="InterPro"/>
</dbReference>
<name>A0A081D6D7_NONUL</name>
<evidence type="ECO:0000259" key="3">
    <source>
        <dbReference type="PROSITE" id="PS50930"/>
    </source>
</evidence>
<dbReference type="InterPro" id="IPR046947">
    <property type="entry name" value="LytR-like"/>
</dbReference>
<dbReference type="InterPro" id="IPR007492">
    <property type="entry name" value="LytTR_DNA-bd_dom"/>
</dbReference>
<dbReference type="PANTHER" id="PTHR37299:SF1">
    <property type="entry name" value="STAGE 0 SPORULATION PROTEIN A HOMOLOG"/>
    <property type="match status" value="1"/>
</dbReference>
<reference evidence="4 5" key="1">
    <citation type="journal article" date="2014" name="Genome Announc.">
        <title>Draft Genome Sequences of Marine Flavobacterium Nonlabens Strains NR17, NR24, NR27, NR32, NR33, and Ara13.</title>
        <authorList>
            <person name="Nakanishi M."/>
            <person name="Meirelles P."/>
            <person name="Suzuki R."/>
            <person name="Takatani N."/>
            <person name="Mino S."/>
            <person name="Suda W."/>
            <person name="Oshima K."/>
            <person name="Hattori M."/>
            <person name="Ohkuma M."/>
            <person name="Hosokawa M."/>
            <person name="Miyashita K."/>
            <person name="Thompson F.L."/>
            <person name="Niwa A."/>
            <person name="Sawabe T."/>
            <person name="Sawabe T."/>
        </authorList>
    </citation>
    <scope>NUCLEOTIDE SEQUENCE [LARGE SCALE GENOMIC DNA]</scope>
    <source>
        <strain evidence="5">JCM19296</strain>
    </source>
</reference>
<dbReference type="AlphaFoldDB" id="A0A081D6D7"/>
<proteinExistence type="predicted"/>
<organism evidence="4 5">
    <name type="scientific">Nonlabens ulvanivorans</name>
    <name type="common">Persicivirga ulvanivorans</name>
    <dbReference type="NCBI Taxonomy" id="906888"/>
    <lineage>
        <taxon>Bacteria</taxon>
        <taxon>Pseudomonadati</taxon>
        <taxon>Bacteroidota</taxon>
        <taxon>Flavobacteriia</taxon>
        <taxon>Flavobacteriales</taxon>
        <taxon>Flavobacteriaceae</taxon>
        <taxon>Nonlabens</taxon>
    </lineage>
</organism>
<sequence>MNLKAIIVEDEQISREILKKYLSKYCPNVTVLAEASNVDEALQLLRKTDIDILFLDVEMPYGTAFDLLDKLGNRDFETVFVTAYDQYAKEALNQQAAYYLLKPIEIDELIKAVDIVKSIKEREEEVNIGLSIKEQSNSQLNDKITIPTQEGFEVIPVKDIIYCTADDNYTNVYLSHKHKLVSKTLKHFEDMLTDKGFCRIHKSHLINASHVTAYKKGKGGSVILGDIELPVSPSRKLELFKFFS</sequence>
<dbReference type="InterPro" id="IPR011006">
    <property type="entry name" value="CheY-like_superfamily"/>
</dbReference>
<dbReference type="Pfam" id="PF00072">
    <property type="entry name" value="Response_reg"/>
    <property type="match status" value="1"/>
</dbReference>
<dbReference type="SUPFAM" id="SSF52172">
    <property type="entry name" value="CheY-like"/>
    <property type="match status" value="1"/>
</dbReference>
<dbReference type="Proteomes" id="UP000028980">
    <property type="component" value="Unassembled WGS sequence"/>
</dbReference>
<evidence type="ECO:0000259" key="2">
    <source>
        <dbReference type="PROSITE" id="PS50110"/>
    </source>
</evidence>
<dbReference type="PROSITE" id="PS50930">
    <property type="entry name" value="HTH_LYTTR"/>
    <property type="match status" value="1"/>
</dbReference>
<gene>
    <name evidence="4" type="ORF">JCM19296_61</name>
</gene>
<protein>
    <submittedName>
        <fullName evidence="4">Response regulator</fullName>
    </submittedName>
</protein>
<keyword evidence="1" id="KW-0597">Phosphoprotein</keyword>
<feature type="domain" description="Response regulatory" evidence="2">
    <location>
        <begin position="4"/>
        <end position="117"/>
    </location>
</feature>
<dbReference type="InterPro" id="IPR001789">
    <property type="entry name" value="Sig_transdc_resp-reg_receiver"/>
</dbReference>
<accession>A0A081D6D7</accession>
<feature type="modified residue" description="4-aspartylphosphate" evidence="1">
    <location>
        <position position="56"/>
    </location>
</feature>
<dbReference type="EMBL" id="BBLG01000001">
    <property type="protein sequence ID" value="GAK74483.1"/>
    <property type="molecule type" value="Genomic_DNA"/>
</dbReference>
<feature type="domain" description="HTH LytTR-type" evidence="3">
    <location>
        <begin position="144"/>
        <end position="244"/>
    </location>
</feature>
<dbReference type="PANTHER" id="PTHR37299">
    <property type="entry name" value="TRANSCRIPTIONAL REGULATOR-RELATED"/>
    <property type="match status" value="1"/>
</dbReference>
<evidence type="ECO:0000256" key="1">
    <source>
        <dbReference type="PROSITE-ProRule" id="PRU00169"/>
    </source>
</evidence>